<keyword evidence="2 5" id="KW-0238">DNA-binding</keyword>
<organism evidence="8 9">
    <name type="scientific">Delitschia confertaspora ATCC 74209</name>
    <dbReference type="NCBI Taxonomy" id="1513339"/>
    <lineage>
        <taxon>Eukaryota</taxon>
        <taxon>Fungi</taxon>
        <taxon>Dikarya</taxon>
        <taxon>Ascomycota</taxon>
        <taxon>Pezizomycotina</taxon>
        <taxon>Dothideomycetes</taxon>
        <taxon>Pleosporomycetidae</taxon>
        <taxon>Pleosporales</taxon>
        <taxon>Delitschiaceae</taxon>
        <taxon>Delitschia</taxon>
    </lineage>
</organism>
<feature type="non-terminal residue" evidence="8">
    <location>
        <position position="1"/>
    </location>
</feature>
<keyword evidence="1" id="KW-0805">Transcription regulation</keyword>
<feature type="region of interest" description="Disordered" evidence="6">
    <location>
        <begin position="1"/>
        <end position="21"/>
    </location>
</feature>
<dbReference type="PANTHER" id="PTHR45789:SF2">
    <property type="entry name" value="FI18025P1"/>
    <property type="match status" value="1"/>
</dbReference>
<evidence type="ECO:0000313" key="8">
    <source>
        <dbReference type="EMBL" id="KAF2196947.1"/>
    </source>
</evidence>
<dbReference type="SUPFAM" id="SSF47095">
    <property type="entry name" value="HMG-box"/>
    <property type="match status" value="1"/>
</dbReference>
<feature type="domain" description="HMG box" evidence="7">
    <location>
        <begin position="16"/>
        <end position="84"/>
    </location>
</feature>
<sequence>QIPRVKGNLPTNSKKPPRPRNCFILYRDSESKRIKAQCPEMSVQEISKIVGQQWRSGGPELQAYWKLLARKEKEEHARRYPDYKYSPRKPGQKKKR</sequence>
<dbReference type="OrthoDB" id="6247875at2759"/>
<dbReference type="PANTHER" id="PTHR45789">
    <property type="entry name" value="FI18025P1"/>
    <property type="match status" value="1"/>
</dbReference>
<dbReference type="Pfam" id="PF00505">
    <property type="entry name" value="HMG_box"/>
    <property type="match status" value="1"/>
</dbReference>
<evidence type="ECO:0000256" key="3">
    <source>
        <dbReference type="ARBA" id="ARBA00023163"/>
    </source>
</evidence>
<evidence type="ECO:0000313" key="9">
    <source>
        <dbReference type="Proteomes" id="UP000799536"/>
    </source>
</evidence>
<dbReference type="CDD" id="cd01389">
    <property type="entry name" value="HMG-box_ROX1-like"/>
    <property type="match status" value="1"/>
</dbReference>
<accession>A0A9P4JHT4</accession>
<dbReference type="InterPro" id="IPR036910">
    <property type="entry name" value="HMG_box_dom_sf"/>
</dbReference>
<dbReference type="GO" id="GO:0000978">
    <property type="term" value="F:RNA polymerase II cis-regulatory region sequence-specific DNA binding"/>
    <property type="evidence" value="ECO:0007669"/>
    <property type="project" value="TreeGrafter"/>
</dbReference>
<dbReference type="GO" id="GO:0000981">
    <property type="term" value="F:DNA-binding transcription factor activity, RNA polymerase II-specific"/>
    <property type="evidence" value="ECO:0007669"/>
    <property type="project" value="TreeGrafter"/>
</dbReference>
<keyword evidence="3" id="KW-0804">Transcription</keyword>
<dbReference type="Gene3D" id="1.10.30.10">
    <property type="entry name" value="High mobility group box domain"/>
    <property type="match status" value="1"/>
</dbReference>
<dbReference type="InterPro" id="IPR051356">
    <property type="entry name" value="SOX/SOX-like_TF"/>
</dbReference>
<comment type="caution">
    <text evidence="8">The sequence shown here is derived from an EMBL/GenBank/DDBJ whole genome shotgun (WGS) entry which is preliminary data.</text>
</comment>
<dbReference type="GO" id="GO:0005634">
    <property type="term" value="C:nucleus"/>
    <property type="evidence" value="ECO:0007669"/>
    <property type="project" value="UniProtKB-UniRule"/>
</dbReference>
<dbReference type="SMART" id="SM00398">
    <property type="entry name" value="HMG"/>
    <property type="match status" value="1"/>
</dbReference>
<feature type="region of interest" description="Disordered" evidence="6">
    <location>
        <begin position="74"/>
        <end position="96"/>
    </location>
</feature>
<feature type="non-terminal residue" evidence="8">
    <location>
        <position position="96"/>
    </location>
</feature>
<feature type="DNA-binding region" description="HMG box" evidence="5">
    <location>
        <begin position="16"/>
        <end position="84"/>
    </location>
</feature>
<dbReference type="Proteomes" id="UP000799536">
    <property type="component" value="Unassembled WGS sequence"/>
</dbReference>
<evidence type="ECO:0000256" key="1">
    <source>
        <dbReference type="ARBA" id="ARBA00023015"/>
    </source>
</evidence>
<protein>
    <recommendedName>
        <fullName evidence="7">HMG box domain-containing protein</fullName>
    </recommendedName>
</protein>
<dbReference type="AlphaFoldDB" id="A0A9P4JHT4"/>
<name>A0A9P4JHT4_9PLEO</name>
<evidence type="ECO:0000256" key="5">
    <source>
        <dbReference type="PROSITE-ProRule" id="PRU00267"/>
    </source>
</evidence>
<evidence type="ECO:0000259" key="7">
    <source>
        <dbReference type="PROSITE" id="PS50118"/>
    </source>
</evidence>
<proteinExistence type="predicted"/>
<dbReference type="EMBL" id="ML994299">
    <property type="protein sequence ID" value="KAF2196947.1"/>
    <property type="molecule type" value="Genomic_DNA"/>
</dbReference>
<gene>
    <name evidence="8" type="ORF">GQ43DRAFT_341549</name>
</gene>
<keyword evidence="9" id="KW-1185">Reference proteome</keyword>
<evidence type="ECO:0000256" key="2">
    <source>
        <dbReference type="ARBA" id="ARBA00023125"/>
    </source>
</evidence>
<evidence type="ECO:0000256" key="4">
    <source>
        <dbReference type="ARBA" id="ARBA00023242"/>
    </source>
</evidence>
<feature type="compositionally biased region" description="Basic residues" evidence="6">
    <location>
        <begin position="86"/>
        <end position="96"/>
    </location>
</feature>
<dbReference type="FunFam" id="1.10.30.10:FF:000041">
    <property type="entry name" value="HMG box family protein"/>
    <property type="match status" value="1"/>
</dbReference>
<keyword evidence="4 5" id="KW-0539">Nucleus</keyword>
<dbReference type="PROSITE" id="PS50118">
    <property type="entry name" value="HMG_BOX_2"/>
    <property type="match status" value="1"/>
</dbReference>
<evidence type="ECO:0000256" key="6">
    <source>
        <dbReference type="SAM" id="MobiDB-lite"/>
    </source>
</evidence>
<dbReference type="InterPro" id="IPR009071">
    <property type="entry name" value="HMG_box_dom"/>
</dbReference>
<reference evidence="8" key="1">
    <citation type="journal article" date="2020" name="Stud. Mycol.">
        <title>101 Dothideomycetes genomes: a test case for predicting lifestyles and emergence of pathogens.</title>
        <authorList>
            <person name="Haridas S."/>
            <person name="Albert R."/>
            <person name="Binder M."/>
            <person name="Bloem J."/>
            <person name="Labutti K."/>
            <person name="Salamov A."/>
            <person name="Andreopoulos B."/>
            <person name="Baker S."/>
            <person name="Barry K."/>
            <person name="Bills G."/>
            <person name="Bluhm B."/>
            <person name="Cannon C."/>
            <person name="Castanera R."/>
            <person name="Culley D."/>
            <person name="Daum C."/>
            <person name="Ezra D."/>
            <person name="Gonzalez J."/>
            <person name="Henrissat B."/>
            <person name="Kuo A."/>
            <person name="Liang C."/>
            <person name="Lipzen A."/>
            <person name="Lutzoni F."/>
            <person name="Magnuson J."/>
            <person name="Mondo S."/>
            <person name="Nolan M."/>
            <person name="Ohm R."/>
            <person name="Pangilinan J."/>
            <person name="Park H.-J."/>
            <person name="Ramirez L."/>
            <person name="Alfaro M."/>
            <person name="Sun H."/>
            <person name="Tritt A."/>
            <person name="Yoshinaga Y."/>
            <person name="Zwiers L.-H."/>
            <person name="Turgeon B."/>
            <person name="Goodwin S."/>
            <person name="Spatafora J."/>
            <person name="Crous P."/>
            <person name="Grigoriev I."/>
        </authorList>
    </citation>
    <scope>NUCLEOTIDE SEQUENCE</scope>
    <source>
        <strain evidence="8">ATCC 74209</strain>
    </source>
</reference>